<dbReference type="InterPro" id="IPR002880">
    <property type="entry name" value="Pyrv_Fd/Flavodoxin_OxRdtase_N"/>
</dbReference>
<accession>A0A0W8FCR9</accession>
<evidence type="ECO:0000256" key="1">
    <source>
        <dbReference type="ARBA" id="ARBA00022723"/>
    </source>
</evidence>
<dbReference type="EMBL" id="LNQE01001369">
    <property type="protein sequence ID" value="KUG18676.1"/>
    <property type="molecule type" value="Genomic_DNA"/>
</dbReference>
<dbReference type="InterPro" id="IPR017721">
    <property type="entry name" value="IorA"/>
</dbReference>
<dbReference type="SUPFAM" id="SSF52518">
    <property type="entry name" value="Thiamin diphosphate-binding fold (THDP-binding)"/>
    <property type="match status" value="2"/>
</dbReference>
<keyword evidence="2 5" id="KW-0560">Oxidoreductase</keyword>
<dbReference type="Pfam" id="PF02775">
    <property type="entry name" value="TPP_enzyme_C"/>
    <property type="match status" value="1"/>
</dbReference>
<feature type="region of interest" description="Disordered" evidence="3">
    <location>
        <begin position="492"/>
        <end position="518"/>
    </location>
</feature>
<protein>
    <submittedName>
        <fullName evidence="5">Indolepyruvate oxidoreductase subunit iora</fullName>
        <ecNumber evidence="5">1.2.7.8</ecNumber>
    </submittedName>
</protein>
<dbReference type="InterPro" id="IPR029061">
    <property type="entry name" value="THDP-binding"/>
</dbReference>
<dbReference type="InterPro" id="IPR011766">
    <property type="entry name" value="TPP_enzyme_TPP-bd"/>
</dbReference>
<sequence>MKGLDDLKGLNGLKAVMQAADDAGAASRTYVPGYPITDLAAGLNAEISINEKVALEIALGASATGLRSMVVVKQVGMNALADPLVISATHNIGSGLVLIAGDDLGPRGSQVEMDSRFYGPLAKLPLLDPRDPENLYASILEAYSLSEGLRVPVIVRVTAPLLAEECPQISSRPTFGTGQRFRRLDMDLTMRGLNQRHHEKTMARAAEAAFSSPLNRMKKCAGGVGIIASGRPAVLAEGLEVSGLYLTYVNPLPWGLIRQFLDDHQTILVAEEPEPFIESMLGGLEKVKGKLTRHLPTGELKREDLIQAVEALKDDADMPGGPVNEYETVAGGRGGVCEDCPFASLFYALRDLHVPVAGDAGCSIRASRLPYQSVDVVYGLGSSIGVASGFKAKGIALVGDYALAHSGLQGLINALWQKRDLLVVVLKNDVAAMTGGQEVPDLTALLEGLLPTRGFDLPATVQEAEMVLREELARNGPSTIVARGICPRYASDLSNHQPISPDIRRSPRSRAPSRCPDH</sequence>
<evidence type="ECO:0000259" key="4">
    <source>
        <dbReference type="Pfam" id="PF02775"/>
    </source>
</evidence>
<dbReference type="InterPro" id="IPR045025">
    <property type="entry name" value="HACL1-like"/>
</dbReference>
<evidence type="ECO:0000256" key="3">
    <source>
        <dbReference type="SAM" id="MobiDB-lite"/>
    </source>
</evidence>
<dbReference type="GO" id="GO:0046872">
    <property type="term" value="F:metal ion binding"/>
    <property type="evidence" value="ECO:0007669"/>
    <property type="project" value="UniProtKB-KW"/>
</dbReference>
<evidence type="ECO:0000313" key="5">
    <source>
        <dbReference type="EMBL" id="KUG18676.1"/>
    </source>
</evidence>
<dbReference type="EC" id="1.2.7.8" evidence="5"/>
<name>A0A0W8FCR9_9ZZZZ</name>
<proteinExistence type="predicted"/>
<reference evidence="5" key="1">
    <citation type="journal article" date="2015" name="Proc. Natl. Acad. Sci. U.S.A.">
        <title>Networks of energetic and metabolic interactions define dynamics in microbial communities.</title>
        <authorList>
            <person name="Embree M."/>
            <person name="Liu J.K."/>
            <person name="Al-Bassam M.M."/>
            <person name="Zengler K."/>
        </authorList>
    </citation>
    <scope>NUCLEOTIDE SEQUENCE</scope>
</reference>
<keyword evidence="5" id="KW-0670">Pyruvate</keyword>
<dbReference type="Gene3D" id="3.40.50.970">
    <property type="match status" value="2"/>
</dbReference>
<keyword evidence="1" id="KW-0479">Metal-binding</keyword>
<dbReference type="AlphaFoldDB" id="A0A0W8FCR9"/>
<organism evidence="5">
    <name type="scientific">hydrocarbon metagenome</name>
    <dbReference type="NCBI Taxonomy" id="938273"/>
    <lineage>
        <taxon>unclassified sequences</taxon>
        <taxon>metagenomes</taxon>
        <taxon>ecological metagenomes</taxon>
    </lineage>
</organism>
<feature type="compositionally biased region" description="Low complexity" evidence="3">
    <location>
        <begin position="509"/>
        <end position="518"/>
    </location>
</feature>
<dbReference type="GO" id="GO:0030976">
    <property type="term" value="F:thiamine pyrophosphate binding"/>
    <property type="evidence" value="ECO:0007669"/>
    <property type="project" value="InterPro"/>
</dbReference>
<dbReference type="PIRSF" id="PIRSF006439">
    <property type="entry name" value="Indolepyruvate_ferr_oxidored"/>
    <property type="match status" value="1"/>
</dbReference>
<gene>
    <name evidence="5" type="ORF">ASZ90_011603</name>
</gene>
<dbReference type="GO" id="GO:0043805">
    <property type="term" value="F:indolepyruvate ferredoxin oxidoreductase activity"/>
    <property type="evidence" value="ECO:0007669"/>
    <property type="project" value="UniProtKB-EC"/>
</dbReference>
<dbReference type="PANTHER" id="PTHR43710">
    <property type="entry name" value="2-HYDROXYACYL-COA LYASE"/>
    <property type="match status" value="1"/>
</dbReference>
<dbReference type="PANTHER" id="PTHR43710:SF6">
    <property type="entry name" value="INDOLEPYRUVATE OXIDOREDUCTASE SUBUNIT IORA"/>
    <property type="match status" value="1"/>
</dbReference>
<comment type="caution">
    <text evidence="5">The sequence shown here is derived from an EMBL/GenBank/DDBJ whole genome shotgun (WGS) entry which is preliminary data.</text>
</comment>
<feature type="domain" description="Thiamine pyrophosphate enzyme TPP-binding" evidence="4">
    <location>
        <begin position="370"/>
        <end position="440"/>
    </location>
</feature>
<evidence type="ECO:0000256" key="2">
    <source>
        <dbReference type="ARBA" id="ARBA00023002"/>
    </source>
</evidence>
<dbReference type="CDD" id="cd07034">
    <property type="entry name" value="TPP_PYR_PFOR_IOR-alpha_like"/>
    <property type="match status" value="1"/>
</dbReference>